<evidence type="ECO:0000256" key="3">
    <source>
        <dbReference type="ARBA" id="ARBA00008785"/>
    </source>
</evidence>
<dbReference type="SUPFAM" id="SSF53223">
    <property type="entry name" value="Aminoacid dehydrogenase-like, N-terminal domain"/>
    <property type="match status" value="1"/>
</dbReference>
<dbReference type="InterPro" id="IPR046346">
    <property type="entry name" value="Aminoacid_DH-like_N_sf"/>
</dbReference>
<dbReference type="PANTHER" id="PTHR23406">
    <property type="entry name" value="MALIC ENZYME-RELATED"/>
    <property type="match status" value="1"/>
</dbReference>
<comment type="catalytic activity">
    <reaction evidence="9">
        <text>(S)-malate + H(+) = (S)-lactate + CO2</text>
        <dbReference type="Rhea" id="RHEA:46276"/>
        <dbReference type="ChEBI" id="CHEBI:15378"/>
        <dbReference type="ChEBI" id="CHEBI:15589"/>
        <dbReference type="ChEBI" id="CHEBI:16526"/>
        <dbReference type="ChEBI" id="CHEBI:16651"/>
        <dbReference type="EC" id="4.1.1.101"/>
    </reaction>
</comment>
<proteinExistence type="inferred from homology"/>
<dbReference type="NCBIfam" id="NF041582">
    <property type="entry name" value="malolactic"/>
    <property type="match status" value="1"/>
</dbReference>
<dbReference type="FunFam" id="3.40.50.10380:FF:000001">
    <property type="entry name" value="NAD-dependent malic enzyme"/>
    <property type="match status" value="1"/>
</dbReference>
<dbReference type="InterPro" id="IPR037062">
    <property type="entry name" value="Malic_N_dom_sf"/>
</dbReference>
<feature type="active site" description="Proton donor" evidence="14">
    <location>
        <position position="164"/>
    </location>
</feature>
<evidence type="ECO:0000256" key="10">
    <source>
        <dbReference type="ARBA" id="ARBA00066983"/>
    </source>
</evidence>
<evidence type="ECO:0000256" key="12">
    <source>
        <dbReference type="ARBA" id="ARBA00074565"/>
    </source>
</evidence>
<feature type="binding site" evidence="15">
    <location>
        <position position="448"/>
    </location>
    <ligand>
        <name>(S)-malate</name>
        <dbReference type="ChEBI" id="CHEBI:15589"/>
    </ligand>
</feature>
<evidence type="ECO:0000256" key="4">
    <source>
        <dbReference type="ARBA" id="ARBA00011738"/>
    </source>
</evidence>
<dbReference type="PANTHER" id="PTHR23406:SF34">
    <property type="entry name" value="NAD-DEPENDENT MALIC ENZYME, MITOCHONDRIAL"/>
    <property type="match status" value="1"/>
</dbReference>
<dbReference type="InterPro" id="IPR036291">
    <property type="entry name" value="NAD(P)-bd_dom_sf"/>
</dbReference>
<dbReference type="GO" id="GO:0030145">
    <property type="term" value="F:manganese ion binding"/>
    <property type="evidence" value="ECO:0007669"/>
    <property type="project" value="UniProtKB-ARBA"/>
</dbReference>
<evidence type="ECO:0000256" key="2">
    <source>
        <dbReference type="ARBA" id="ARBA00001936"/>
    </source>
</evidence>
<keyword evidence="7" id="KW-0464">Manganese</keyword>
<dbReference type="EMBL" id="JABZGU010000189">
    <property type="protein sequence ID" value="MBF4803377.1"/>
    <property type="molecule type" value="Genomic_DNA"/>
</dbReference>
<feature type="domain" description="Malic enzyme N-terminal" evidence="19">
    <location>
        <begin position="68"/>
        <end position="250"/>
    </location>
</feature>
<dbReference type="FunFam" id="3.40.50.720:FF:000182">
    <property type="entry name" value="NAD-dependent malic enzyme"/>
    <property type="match status" value="1"/>
</dbReference>
<dbReference type="InterPro" id="IPR001891">
    <property type="entry name" value="Malic_OxRdtase"/>
</dbReference>
<evidence type="ECO:0000256" key="1">
    <source>
        <dbReference type="ARBA" id="ARBA00001911"/>
    </source>
</evidence>
<feature type="binding site" evidence="16">
    <location>
        <position position="236"/>
    </location>
    <ligand>
        <name>a divalent metal cation</name>
        <dbReference type="ChEBI" id="CHEBI:60240"/>
    </ligand>
</feature>
<evidence type="ECO:0000256" key="7">
    <source>
        <dbReference type="ARBA" id="ARBA00023211"/>
    </source>
</evidence>
<dbReference type="GO" id="GO:0043883">
    <property type="term" value="F:malolactic enzyme activity"/>
    <property type="evidence" value="ECO:0007669"/>
    <property type="project" value="UniProtKB-EC"/>
</dbReference>
<dbReference type="GO" id="GO:0006108">
    <property type="term" value="P:malate metabolic process"/>
    <property type="evidence" value="ECO:0007669"/>
    <property type="project" value="TreeGrafter"/>
</dbReference>
<organism evidence="20 21">
    <name type="scientific">Lancefieldella parvula</name>
    <dbReference type="NCBI Taxonomy" id="1382"/>
    <lineage>
        <taxon>Bacteria</taxon>
        <taxon>Bacillati</taxon>
        <taxon>Actinomycetota</taxon>
        <taxon>Coriobacteriia</taxon>
        <taxon>Coriobacteriales</taxon>
        <taxon>Atopobiaceae</taxon>
        <taxon>Lancefieldella</taxon>
    </lineage>
</organism>
<comment type="cofactor">
    <cofactor evidence="1">
        <name>NAD(+)</name>
        <dbReference type="ChEBI" id="CHEBI:57540"/>
    </cofactor>
</comment>
<feature type="domain" description="Malic enzyme NAD-binding" evidence="18">
    <location>
        <begin position="260"/>
        <end position="516"/>
    </location>
</feature>
<dbReference type="GO" id="GO:0005829">
    <property type="term" value="C:cytosol"/>
    <property type="evidence" value="ECO:0007669"/>
    <property type="project" value="TreeGrafter"/>
</dbReference>
<evidence type="ECO:0000256" key="17">
    <source>
        <dbReference type="RuleBase" id="RU003427"/>
    </source>
</evidence>
<evidence type="ECO:0000256" key="16">
    <source>
        <dbReference type="PIRSR" id="PIRSR000106-3"/>
    </source>
</evidence>
<dbReference type="InterPro" id="IPR015884">
    <property type="entry name" value="Malic_enzyme_CS"/>
</dbReference>
<evidence type="ECO:0000259" key="18">
    <source>
        <dbReference type="SMART" id="SM00919"/>
    </source>
</evidence>
<dbReference type="InterPro" id="IPR012302">
    <property type="entry name" value="Malic_NAD-bd"/>
</dbReference>
<gene>
    <name evidence="20" type="ORF">HXK24_06165</name>
</gene>
<evidence type="ECO:0000256" key="8">
    <source>
        <dbReference type="ARBA" id="ARBA00023239"/>
    </source>
</evidence>
<comment type="cofactor">
    <cofactor evidence="16">
        <name>Mg(2+)</name>
        <dbReference type="ChEBI" id="CHEBI:18420"/>
    </cofactor>
    <cofactor evidence="16">
        <name>Mn(2+)</name>
        <dbReference type="ChEBI" id="CHEBI:29035"/>
    </cofactor>
    <text evidence="16">Divalent metal cations. Prefers magnesium or manganese.</text>
</comment>
<dbReference type="Gene3D" id="3.40.50.10380">
    <property type="entry name" value="Malic enzyme, N-terminal domain"/>
    <property type="match status" value="1"/>
</dbReference>
<dbReference type="GO" id="GO:0043464">
    <property type="term" value="P:malolactic fermentation"/>
    <property type="evidence" value="ECO:0007669"/>
    <property type="project" value="InterPro"/>
</dbReference>
<evidence type="ECO:0000256" key="11">
    <source>
        <dbReference type="ARBA" id="ARBA00073308"/>
    </source>
</evidence>
<dbReference type="Gene3D" id="3.40.50.720">
    <property type="entry name" value="NAD(P)-binding Rossmann-like Domain"/>
    <property type="match status" value="1"/>
</dbReference>
<feature type="binding site" evidence="16">
    <location>
        <position position="259"/>
    </location>
    <ligand>
        <name>a divalent metal cation</name>
        <dbReference type="ChEBI" id="CHEBI:60240"/>
    </ligand>
</feature>
<evidence type="ECO:0000259" key="19">
    <source>
        <dbReference type="SMART" id="SM01274"/>
    </source>
</evidence>
<evidence type="ECO:0000256" key="9">
    <source>
        <dbReference type="ARBA" id="ARBA00051739"/>
    </source>
</evidence>
<comment type="similarity">
    <text evidence="3 17">Belongs to the malic enzymes family.</text>
</comment>
<feature type="binding site" evidence="16">
    <location>
        <position position="235"/>
    </location>
    <ligand>
        <name>a divalent metal cation</name>
        <dbReference type="ChEBI" id="CHEBI:60240"/>
    </ligand>
</feature>
<dbReference type="SUPFAM" id="SSF51735">
    <property type="entry name" value="NAD(P)-binding Rossmann-fold domains"/>
    <property type="match status" value="1"/>
</dbReference>
<dbReference type="PRINTS" id="PR00072">
    <property type="entry name" value="MALOXRDTASE"/>
</dbReference>
<comment type="subunit">
    <text evidence="4">Homodimer.</text>
</comment>
<evidence type="ECO:0000256" key="6">
    <source>
        <dbReference type="ARBA" id="ARBA00023027"/>
    </source>
</evidence>
<evidence type="ECO:0000256" key="14">
    <source>
        <dbReference type="PIRSR" id="PIRSR000106-1"/>
    </source>
</evidence>
<comment type="caution">
    <text evidence="20">The sequence shown here is derived from an EMBL/GenBank/DDBJ whole genome shotgun (WGS) entry which is preliminary data.</text>
</comment>
<evidence type="ECO:0000256" key="5">
    <source>
        <dbReference type="ARBA" id="ARBA00022723"/>
    </source>
</evidence>
<dbReference type="Pfam" id="PF00390">
    <property type="entry name" value="malic"/>
    <property type="match status" value="1"/>
</dbReference>
<keyword evidence="6" id="KW-0520">NAD</keyword>
<dbReference type="CDD" id="cd05312">
    <property type="entry name" value="NAD_bind_1_malic_enz"/>
    <property type="match status" value="1"/>
</dbReference>
<evidence type="ECO:0000313" key="20">
    <source>
        <dbReference type="EMBL" id="MBF4803377.1"/>
    </source>
</evidence>
<dbReference type="NCBIfam" id="NF010052">
    <property type="entry name" value="PRK13529.1"/>
    <property type="match status" value="1"/>
</dbReference>
<keyword evidence="5 16" id="KW-0479">Metal-binding</keyword>
<dbReference type="AlphaFoldDB" id="A0A9D6AEI4"/>
<evidence type="ECO:0000256" key="13">
    <source>
        <dbReference type="ARBA" id="ARBA00082317"/>
    </source>
</evidence>
<dbReference type="InterPro" id="IPR048182">
    <property type="entry name" value="Malolactic_enz"/>
</dbReference>
<dbReference type="Proteomes" id="UP000787322">
    <property type="component" value="Unassembled WGS sequence"/>
</dbReference>
<evidence type="ECO:0000313" key="21">
    <source>
        <dbReference type="Proteomes" id="UP000787322"/>
    </source>
</evidence>
<keyword evidence="8" id="KW-0456">Lyase</keyword>
<dbReference type="InterPro" id="IPR012301">
    <property type="entry name" value="Malic_N_dom"/>
</dbReference>
<protein>
    <recommendedName>
        <fullName evidence="12">Malolactic enzyme</fullName>
        <ecNumber evidence="10">4.1.1.101</ecNumber>
    </recommendedName>
    <alternativeName>
        <fullName evidence="13">Malic enzyme</fullName>
    </alternativeName>
    <alternativeName>
        <fullName evidence="11">Putative malate oxidoreductase [NAD]</fullName>
    </alternativeName>
</protein>
<accession>A0A9D6AEI4</accession>
<sequence>MKTGFELLNDPFLNKGTAFTQEERQKYGLVGLLPPNIQTIEEQADQAYVLFQQYPDLETKRHYLMRLFSENRTLFYNLFSKHVEEFMPIVYDPTIAPDIEQYSQRYVDSQYACFLSADRPEDLETSLKNAAAGRDIDLIVVTDAEAILGIGDWGTNGVEISVGKLMVYTAAAGVDPNRIMPVVIDAGTNRQELLDDPLYLGERHKRVDEDRYNAFIDNFVTTAEKLFPNLYLHFEDFGRSHAAAILDRYKNTYPVFNDDVEGTGIVTLAGILGGLNISGEKLVDQVYLCFGAGTAGCGIAERVLQEFVDQGMDREEARKRFYLVDRQGLLFDDMDNLTPQQKPFARKRSEFANADELPSLAAVVKTVHPTIMVGTSTVHGAFTEEIIREMAAHCERPMVFPLSNPTKLAEATAQDLLTWTDGRALVACGVPSDDVELNGVTFQIGQANNALIYPGLGLGVLASKARLLTDQMISLAAHSLGGIVDTTKPGAAILPPVSKITEFSERIAVGVAEEAIRQGLNREPITSAKEAVDALKWFPVYKELEA</sequence>
<name>A0A9D6AEI4_9ACTN</name>
<dbReference type="SMART" id="SM00919">
    <property type="entry name" value="Malic_M"/>
    <property type="match status" value="1"/>
</dbReference>
<dbReference type="GO" id="GO:0016616">
    <property type="term" value="F:oxidoreductase activity, acting on the CH-OH group of donors, NAD or NADP as acceptor"/>
    <property type="evidence" value="ECO:0007669"/>
    <property type="project" value="InterPro"/>
</dbReference>
<dbReference type="GO" id="GO:0004470">
    <property type="term" value="F:malic enzyme activity"/>
    <property type="evidence" value="ECO:0007669"/>
    <property type="project" value="InterPro"/>
</dbReference>
<dbReference type="GO" id="GO:0051287">
    <property type="term" value="F:NAD binding"/>
    <property type="evidence" value="ECO:0007669"/>
    <property type="project" value="InterPro"/>
</dbReference>
<feature type="active site" description="Proton donor" evidence="14">
    <location>
        <position position="91"/>
    </location>
</feature>
<feature type="binding site" evidence="15">
    <location>
        <position position="404"/>
    </location>
    <ligand>
        <name>(S)-malate</name>
        <dbReference type="ChEBI" id="CHEBI:15589"/>
    </ligand>
</feature>
<dbReference type="PROSITE" id="PS00331">
    <property type="entry name" value="MALIC_ENZYMES"/>
    <property type="match status" value="1"/>
</dbReference>
<dbReference type="Pfam" id="PF03949">
    <property type="entry name" value="Malic_M"/>
    <property type="match status" value="1"/>
</dbReference>
<reference evidence="20" key="1">
    <citation type="submission" date="2020-04" db="EMBL/GenBank/DDBJ databases">
        <title>Deep metagenomics examines the oral microbiome during advanced dental caries in children, revealing novel taxa and co-occurrences with host molecules.</title>
        <authorList>
            <person name="Baker J.L."/>
            <person name="Morton J.T."/>
            <person name="Dinis M."/>
            <person name="Alvarez R."/>
            <person name="Tran N.C."/>
            <person name="Knight R."/>
            <person name="Edlund A."/>
        </authorList>
    </citation>
    <scope>NUCLEOTIDE SEQUENCE</scope>
    <source>
        <strain evidence="20">JCVI_3_bin.11</strain>
    </source>
</reference>
<comment type="cofactor">
    <cofactor evidence="2">
        <name>Mn(2+)</name>
        <dbReference type="ChEBI" id="CHEBI:29035"/>
    </cofactor>
</comment>
<dbReference type="EC" id="4.1.1.101" evidence="10"/>
<dbReference type="PIRSF" id="PIRSF000106">
    <property type="entry name" value="ME"/>
    <property type="match status" value="1"/>
</dbReference>
<dbReference type="SMART" id="SM01274">
    <property type="entry name" value="malic"/>
    <property type="match status" value="1"/>
</dbReference>
<evidence type="ECO:0000256" key="15">
    <source>
        <dbReference type="PIRSR" id="PIRSR000106-2"/>
    </source>
</evidence>